<proteinExistence type="predicted"/>
<dbReference type="OrthoDB" id="547231at2759"/>
<feature type="compositionally biased region" description="Low complexity" evidence="1">
    <location>
        <begin position="10"/>
        <end position="22"/>
    </location>
</feature>
<accession>A0A8E0S0I9</accession>
<evidence type="ECO:0000256" key="1">
    <source>
        <dbReference type="SAM" id="MobiDB-lite"/>
    </source>
</evidence>
<organism evidence="2 3">
    <name type="scientific">Fasciolopsis buskii</name>
    <dbReference type="NCBI Taxonomy" id="27845"/>
    <lineage>
        <taxon>Eukaryota</taxon>
        <taxon>Metazoa</taxon>
        <taxon>Spiralia</taxon>
        <taxon>Lophotrochozoa</taxon>
        <taxon>Platyhelminthes</taxon>
        <taxon>Trematoda</taxon>
        <taxon>Digenea</taxon>
        <taxon>Plagiorchiida</taxon>
        <taxon>Echinostomata</taxon>
        <taxon>Echinostomatoidea</taxon>
        <taxon>Fasciolidae</taxon>
        <taxon>Fasciolopsis</taxon>
    </lineage>
</organism>
<feature type="region of interest" description="Disordered" evidence="1">
    <location>
        <begin position="323"/>
        <end position="455"/>
    </location>
</feature>
<reference evidence="2" key="1">
    <citation type="submission" date="2019-05" db="EMBL/GenBank/DDBJ databases">
        <title>Annotation for the trematode Fasciolopsis buski.</title>
        <authorList>
            <person name="Choi Y.-J."/>
        </authorList>
    </citation>
    <scope>NUCLEOTIDE SEQUENCE</scope>
    <source>
        <strain evidence="2">HT</strain>
        <tissue evidence="2">Whole worm</tissue>
    </source>
</reference>
<name>A0A8E0S0I9_9TREM</name>
<feature type="region of interest" description="Disordered" evidence="1">
    <location>
        <begin position="1"/>
        <end position="24"/>
    </location>
</feature>
<dbReference type="Proteomes" id="UP000728185">
    <property type="component" value="Unassembled WGS sequence"/>
</dbReference>
<sequence length="485" mass="53826">MLREDGSGASSPTIPTPSESSSHQFDLFEDPELHFDRLPLPYRMLNDLLWELFDSAWQLITERQRFLMTDDGLIINVQMADSVLNVPTHLFAVMNQTVAISSANKMMIYGFHQGDHLLNECRCGEQNIRTLDTCSITNSLFLALVIDDLGKVFIILVKSNKSRVVQNIPPSPDSTQSYVLTGKISPDGHICAFVVQDKEVQNAWVELYTMPLENWIKETDVFVKTTEQSELPVPNEWSSAMSNEVIKTVTIETIKSADSQAGLDLRSTIKSLSATLRQMPENSTSLIPIQLTANGLHLFTDAALEYLRREFVRHRNYPQCLLRSSKQESEDRPTSMKTDPVENESQISIATKPSVANATEIPAKAKGPSQKQSKRKEHGDSKLTKQNSTKKPRGTKSQPAILKHTEEGDDPTSAANLTDSGTTEHGRLDSTSERLLPPEKVNSNADSQGPGDENEIEAGISSLLLEFGSLKGSLGYVSIWDLDSH</sequence>
<evidence type="ECO:0000313" key="2">
    <source>
        <dbReference type="EMBL" id="KAA0193191.1"/>
    </source>
</evidence>
<feature type="compositionally biased region" description="Basic and acidic residues" evidence="1">
    <location>
        <begin position="422"/>
        <end position="432"/>
    </location>
</feature>
<gene>
    <name evidence="2" type="ORF">FBUS_00320</name>
</gene>
<dbReference type="EMBL" id="LUCM01005201">
    <property type="protein sequence ID" value="KAA0193191.1"/>
    <property type="molecule type" value="Genomic_DNA"/>
</dbReference>
<protein>
    <submittedName>
        <fullName evidence="2">Uncharacterized protein</fullName>
    </submittedName>
</protein>
<dbReference type="Pfam" id="PF21030">
    <property type="entry name" value="WDR93"/>
    <property type="match status" value="1"/>
</dbReference>
<feature type="compositionally biased region" description="Polar residues" evidence="1">
    <location>
        <begin position="343"/>
        <end position="357"/>
    </location>
</feature>
<feature type="compositionally biased region" description="Basic and acidic residues" evidence="1">
    <location>
        <begin position="325"/>
        <end position="334"/>
    </location>
</feature>
<dbReference type="AlphaFoldDB" id="A0A8E0S0I9"/>
<comment type="caution">
    <text evidence="2">The sequence shown here is derived from an EMBL/GenBank/DDBJ whole genome shotgun (WGS) entry which is preliminary data.</text>
</comment>
<dbReference type="InterPro" id="IPR049547">
    <property type="entry name" value="WDR93_beta-prop"/>
</dbReference>
<keyword evidence="3" id="KW-1185">Reference proteome</keyword>
<evidence type="ECO:0000313" key="3">
    <source>
        <dbReference type="Proteomes" id="UP000728185"/>
    </source>
</evidence>